<sequence length="80" mass="9139">MIIINEKPLSQIEKERAEEKAPLVKMGQDLAALKLSNAQKDEIIQQLEQDLAREKQRNKDNGFAIMELYETLDTIQKGGQ</sequence>
<dbReference type="GeneID" id="42309485"/>
<dbReference type="Proteomes" id="UP000037269">
    <property type="component" value="Unassembled WGS sequence"/>
</dbReference>
<evidence type="ECO:0000313" key="3">
    <source>
        <dbReference type="EMBL" id="SDI84555.1"/>
    </source>
</evidence>
<dbReference type="AlphaFoldDB" id="A0A0D1XPC5"/>
<evidence type="ECO:0000313" key="2">
    <source>
        <dbReference type="EMBL" id="KON84294.1"/>
    </source>
</evidence>
<reference evidence="3 5" key="2">
    <citation type="submission" date="2016-10" db="EMBL/GenBank/DDBJ databases">
        <authorList>
            <person name="de Groot N.N."/>
        </authorList>
    </citation>
    <scope>NUCLEOTIDE SEQUENCE [LARGE SCALE GENOMIC DNA]</scope>
    <source>
        <strain evidence="3 5">DSM 2895</strain>
    </source>
</reference>
<feature type="coiled-coil region" evidence="1">
    <location>
        <begin position="30"/>
        <end position="57"/>
    </location>
</feature>
<organism evidence="2 4">
    <name type="scientific">Aneurinibacillus migulanus</name>
    <name type="common">Bacillus migulanus</name>
    <dbReference type="NCBI Taxonomy" id="47500"/>
    <lineage>
        <taxon>Bacteria</taxon>
        <taxon>Bacillati</taxon>
        <taxon>Bacillota</taxon>
        <taxon>Bacilli</taxon>
        <taxon>Bacillales</taxon>
        <taxon>Paenibacillaceae</taxon>
        <taxon>Aneurinibacillus group</taxon>
        <taxon>Aneurinibacillus</taxon>
    </lineage>
</organism>
<dbReference type="EMBL" id="FNED01000008">
    <property type="protein sequence ID" value="SDI84555.1"/>
    <property type="molecule type" value="Genomic_DNA"/>
</dbReference>
<dbReference type="Proteomes" id="UP000182836">
    <property type="component" value="Unassembled WGS sequence"/>
</dbReference>
<dbReference type="STRING" id="47500.AF333_30655"/>
<dbReference type="PATRIC" id="fig|47500.8.peg.6538"/>
<protein>
    <submittedName>
        <fullName evidence="2">Uncharacterized protein</fullName>
    </submittedName>
</protein>
<evidence type="ECO:0000313" key="5">
    <source>
        <dbReference type="Proteomes" id="UP000182836"/>
    </source>
</evidence>
<reference evidence="2 4" key="1">
    <citation type="submission" date="2015-07" db="EMBL/GenBank/DDBJ databases">
        <title>Fjat-14205 dsm 2895.</title>
        <authorList>
            <person name="Liu B."/>
            <person name="Wang J."/>
            <person name="Zhu Y."/>
            <person name="Liu G."/>
            <person name="Chen Q."/>
            <person name="Chen Z."/>
            <person name="Lan J."/>
            <person name="Che J."/>
            <person name="Ge C."/>
            <person name="Shi H."/>
            <person name="Pan Z."/>
            <person name="Liu X."/>
        </authorList>
    </citation>
    <scope>NUCLEOTIDE SEQUENCE [LARGE SCALE GENOMIC DNA]</scope>
    <source>
        <strain evidence="2 4">DSM 2895</strain>
    </source>
</reference>
<gene>
    <name evidence="2" type="ORF">AF333_30655</name>
    <name evidence="3" type="ORF">SAMN04487909_108146</name>
</gene>
<accession>A0A0D1XPC5</accession>
<evidence type="ECO:0000256" key="1">
    <source>
        <dbReference type="SAM" id="Coils"/>
    </source>
</evidence>
<dbReference type="OrthoDB" id="2684040at2"/>
<dbReference type="RefSeq" id="WP_043065770.1">
    <property type="nucleotide sequence ID" value="NZ_CCMI01000051.1"/>
</dbReference>
<keyword evidence="1" id="KW-0175">Coiled coil</keyword>
<keyword evidence="4" id="KW-1185">Reference proteome</keyword>
<evidence type="ECO:0000313" key="4">
    <source>
        <dbReference type="Proteomes" id="UP000037269"/>
    </source>
</evidence>
<dbReference type="EMBL" id="LGUG01000013">
    <property type="protein sequence ID" value="KON84294.1"/>
    <property type="molecule type" value="Genomic_DNA"/>
</dbReference>
<name>A0A0D1XPC5_ANEMI</name>
<proteinExistence type="predicted"/>